<reference evidence="1" key="1">
    <citation type="journal article" date="2014" name="Front. Microbiol.">
        <title>High frequency of phylogenetically diverse reductive dehalogenase-homologous genes in deep subseafloor sedimentary metagenomes.</title>
        <authorList>
            <person name="Kawai M."/>
            <person name="Futagami T."/>
            <person name="Toyoda A."/>
            <person name="Takaki Y."/>
            <person name="Nishi S."/>
            <person name="Hori S."/>
            <person name="Arai W."/>
            <person name="Tsubouchi T."/>
            <person name="Morono Y."/>
            <person name="Uchiyama I."/>
            <person name="Ito T."/>
            <person name="Fujiyama A."/>
            <person name="Inagaki F."/>
            <person name="Takami H."/>
        </authorList>
    </citation>
    <scope>NUCLEOTIDE SEQUENCE</scope>
    <source>
        <strain evidence="1">Expedition CK06-06</strain>
    </source>
</reference>
<feature type="non-terminal residue" evidence="1">
    <location>
        <position position="107"/>
    </location>
</feature>
<gene>
    <name evidence="1" type="ORF">S01H1_21161</name>
</gene>
<dbReference type="AlphaFoldDB" id="X0UW13"/>
<dbReference type="EMBL" id="BARS01011687">
    <property type="protein sequence ID" value="GAF92655.1"/>
    <property type="molecule type" value="Genomic_DNA"/>
</dbReference>
<accession>X0UW13</accession>
<sequence length="107" mass="11187">MEIQRIKRSDPEKIFIVVKNSYSTAALANGQVVQWDFTTDGDGVGVTVPSGMASNFSNATAGVAVEAIAAGDYGLIQVYGYHGALRVRVCTSADVLVVGGDLRPPLA</sequence>
<organism evidence="1">
    <name type="scientific">marine sediment metagenome</name>
    <dbReference type="NCBI Taxonomy" id="412755"/>
    <lineage>
        <taxon>unclassified sequences</taxon>
        <taxon>metagenomes</taxon>
        <taxon>ecological metagenomes</taxon>
    </lineage>
</organism>
<protein>
    <submittedName>
        <fullName evidence="1">Uncharacterized protein</fullName>
    </submittedName>
</protein>
<name>X0UW13_9ZZZZ</name>
<proteinExistence type="predicted"/>
<evidence type="ECO:0000313" key="1">
    <source>
        <dbReference type="EMBL" id="GAF92655.1"/>
    </source>
</evidence>
<comment type="caution">
    <text evidence="1">The sequence shown here is derived from an EMBL/GenBank/DDBJ whole genome shotgun (WGS) entry which is preliminary data.</text>
</comment>